<dbReference type="SUPFAM" id="SSF101353">
    <property type="entry name" value="Putative anticodon-binding domain of alanyl-tRNA synthetase (AlaRS)"/>
    <property type="match status" value="1"/>
</dbReference>
<dbReference type="SUPFAM" id="SSF55186">
    <property type="entry name" value="ThrRS/AlaRS common domain"/>
    <property type="match status" value="1"/>
</dbReference>
<dbReference type="GO" id="GO:0008270">
    <property type="term" value="F:zinc ion binding"/>
    <property type="evidence" value="ECO:0007669"/>
    <property type="project" value="UniProtKB-UniRule"/>
</dbReference>
<evidence type="ECO:0000256" key="13">
    <source>
        <dbReference type="SAM" id="Coils"/>
    </source>
</evidence>
<dbReference type="RefSeq" id="WP_059802238.1">
    <property type="nucleotide sequence ID" value="NZ_CP013463.1"/>
</dbReference>
<dbReference type="PANTHER" id="PTHR11777">
    <property type="entry name" value="ALANYL-TRNA SYNTHETASE"/>
    <property type="match status" value="1"/>
</dbReference>
<dbReference type="Gene3D" id="2.40.30.130">
    <property type="match status" value="1"/>
</dbReference>
<evidence type="ECO:0000256" key="3">
    <source>
        <dbReference type="ARBA" id="ARBA00022555"/>
    </source>
</evidence>
<dbReference type="InterPro" id="IPR003156">
    <property type="entry name" value="DHHA1_dom"/>
</dbReference>
<dbReference type="GO" id="GO:0004813">
    <property type="term" value="F:alanine-tRNA ligase activity"/>
    <property type="evidence" value="ECO:0007669"/>
    <property type="project" value="UniProtKB-UniRule"/>
</dbReference>
<dbReference type="SMART" id="SM00863">
    <property type="entry name" value="tRNA_SAD"/>
    <property type="match status" value="1"/>
</dbReference>
<dbReference type="Gene3D" id="6.10.250.550">
    <property type="match status" value="1"/>
</dbReference>
<feature type="coiled-coil region" evidence="13">
    <location>
        <begin position="724"/>
        <end position="758"/>
    </location>
</feature>
<keyword evidence="9 12" id="KW-0694">RNA-binding</keyword>
<dbReference type="CDD" id="cd00673">
    <property type="entry name" value="AlaRS_core"/>
    <property type="match status" value="1"/>
</dbReference>
<dbReference type="GO" id="GO:0005524">
    <property type="term" value="F:ATP binding"/>
    <property type="evidence" value="ECO:0007669"/>
    <property type="project" value="UniProtKB-UniRule"/>
</dbReference>
<evidence type="ECO:0000313" key="15">
    <source>
        <dbReference type="EMBL" id="KWE10955.1"/>
    </source>
</evidence>
<dbReference type="Gene3D" id="3.10.310.40">
    <property type="match status" value="1"/>
</dbReference>
<keyword evidence="6 12" id="KW-0547">Nucleotide-binding</keyword>
<comment type="subcellular location">
    <subcellularLocation>
        <location evidence="1 12">Cytoplasm</location>
    </subcellularLocation>
</comment>
<dbReference type="AlphaFoldDB" id="A0A107EUY7"/>
<dbReference type="GO" id="GO:0000049">
    <property type="term" value="F:tRNA binding"/>
    <property type="evidence" value="ECO:0007669"/>
    <property type="project" value="UniProtKB-KW"/>
</dbReference>
<dbReference type="PANTHER" id="PTHR11777:SF9">
    <property type="entry name" value="ALANINE--TRNA LIGASE, CYTOPLASMIC"/>
    <property type="match status" value="1"/>
</dbReference>
<keyword evidence="5 12" id="KW-0479">Metal-binding</keyword>
<dbReference type="EMBL" id="LPIX01000015">
    <property type="protein sequence ID" value="KWE10955.1"/>
    <property type="molecule type" value="Genomic_DNA"/>
</dbReference>
<evidence type="ECO:0000256" key="12">
    <source>
        <dbReference type="HAMAP-Rule" id="MF_00036"/>
    </source>
</evidence>
<reference evidence="15 16" key="1">
    <citation type="submission" date="2015-11" db="EMBL/GenBank/DDBJ databases">
        <title>Expanding the genomic diversity of Burkholderia species for the development of highly accurate diagnostics.</title>
        <authorList>
            <person name="Sahl J."/>
            <person name="Keim P."/>
            <person name="Wagner D."/>
        </authorList>
    </citation>
    <scope>NUCLEOTIDE SEQUENCE [LARGE SCALE GENOMIC DNA]</scope>
    <source>
        <strain evidence="15 16">MSMB2167WGS</strain>
    </source>
</reference>
<dbReference type="InterPro" id="IPR009000">
    <property type="entry name" value="Transl_B-barrel_sf"/>
</dbReference>
<dbReference type="InterPro" id="IPR050058">
    <property type="entry name" value="Ala-tRNA_ligase"/>
</dbReference>
<keyword evidence="7 12" id="KW-0862">Zinc</keyword>
<evidence type="ECO:0000256" key="8">
    <source>
        <dbReference type="ARBA" id="ARBA00022840"/>
    </source>
</evidence>
<comment type="function">
    <text evidence="12">Catalyzes the attachment of alanine to tRNA(Ala) in a two-step reaction: alanine is first activated by ATP to form Ala-AMP and then transferred to the acceptor end of tRNA(Ala). Also edits incorrectly charged Ser-tRNA(Ala) and Gly-tRNA(Ala) via its editing domain.</text>
</comment>
<comment type="catalytic activity">
    <reaction evidence="12">
        <text>tRNA(Ala) + L-alanine + ATP = L-alanyl-tRNA(Ala) + AMP + diphosphate</text>
        <dbReference type="Rhea" id="RHEA:12540"/>
        <dbReference type="Rhea" id="RHEA-COMP:9657"/>
        <dbReference type="Rhea" id="RHEA-COMP:9923"/>
        <dbReference type="ChEBI" id="CHEBI:30616"/>
        <dbReference type="ChEBI" id="CHEBI:33019"/>
        <dbReference type="ChEBI" id="CHEBI:57972"/>
        <dbReference type="ChEBI" id="CHEBI:78442"/>
        <dbReference type="ChEBI" id="CHEBI:78497"/>
        <dbReference type="ChEBI" id="CHEBI:456215"/>
        <dbReference type="EC" id="6.1.1.7"/>
    </reaction>
</comment>
<comment type="cofactor">
    <cofactor evidence="12">
        <name>Zn(2+)</name>
        <dbReference type="ChEBI" id="CHEBI:29105"/>
    </cofactor>
    <text evidence="12">Binds 1 zinc ion per subunit.</text>
</comment>
<keyword evidence="13" id="KW-0175">Coiled coil</keyword>
<keyword evidence="3 12" id="KW-0820">tRNA-binding</keyword>
<name>A0A107EUY7_9BURK</name>
<comment type="similarity">
    <text evidence="2 12">Belongs to the class-II aminoacyl-tRNA synthetase family.</text>
</comment>
<organism evidence="15 16">
    <name type="scientific">Burkholderia ubonensis</name>
    <dbReference type="NCBI Taxonomy" id="101571"/>
    <lineage>
        <taxon>Bacteria</taxon>
        <taxon>Pseudomonadati</taxon>
        <taxon>Pseudomonadota</taxon>
        <taxon>Betaproteobacteria</taxon>
        <taxon>Burkholderiales</taxon>
        <taxon>Burkholderiaceae</taxon>
        <taxon>Burkholderia</taxon>
        <taxon>Burkholderia cepacia complex</taxon>
    </lineage>
</organism>
<feature type="binding site" evidence="12">
    <location>
        <position position="568"/>
    </location>
    <ligand>
        <name>Zn(2+)</name>
        <dbReference type="ChEBI" id="CHEBI:29105"/>
    </ligand>
</feature>
<dbReference type="GO" id="GO:0005829">
    <property type="term" value="C:cytosol"/>
    <property type="evidence" value="ECO:0007669"/>
    <property type="project" value="TreeGrafter"/>
</dbReference>
<dbReference type="NCBIfam" id="TIGR00344">
    <property type="entry name" value="alaS"/>
    <property type="match status" value="1"/>
</dbReference>
<feature type="binding site" evidence="12">
    <location>
        <position position="665"/>
    </location>
    <ligand>
        <name>Zn(2+)</name>
        <dbReference type="ChEBI" id="CHEBI:29105"/>
    </ligand>
</feature>
<dbReference type="PROSITE" id="PS50860">
    <property type="entry name" value="AA_TRNA_LIGASE_II_ALA"/>
    <property type="match status" value="1"/>
</dbReference>
<evidence type="ECO:0000256" key="5">
    <source>
        <dbReference type="ARBA" id="ARBA00022723"/>
    </source>
</evidence>
<dbReference type="InterPro" id="IPR018164">
    <property type="entry name" value="Ala-tRNA-synth_IIc_N"/>
</dbReference>
<evidence type="ECO:0000256" key="11">
    <source>
        <dbReference type="ARBA" id="ARBA00023146"/>
    </source>
</evidence>
<sequence length="874" mass="95519">MKAAEIREKFLKFFESKGHTIVRSSSLVPGNDPTLMFTNSGMVQFKDVFLGTESRPYSRATTSQRSVRAGGKHNDLENVGYTARHHTFFEMLGNFSFGDYFKHDAIKFAWELLTTVYQLPKEKLWVTVYQEDDEAYDIWAKEVGVPVERIIRIGDNKGARYASDNFWTMGDTGPCGPCTEIFYDHGPDVWGGPPGSPEEDGDRYIEIWNLVFMQFNRDAQGNMTRLPKQCVDTGMGLERLAAVLQHVHSNYEIDLFQNLIKAAARVTEISDLNNNSLKVIADHIRACSFLIVDGVIPGNEGRGYVLRRIVRRAIRHGYKLGRKGSFFHKLVADLVAEMGVAYPELKEAEQRVTDVLRQEEERFFETIEHGMSILEAALADVEAKGGKVLDGELAFKLHDTYGFPLDLTADVCRERGMTVDEPAFDDAMARQREQARAAGKFKAAQGLEYTGAKTTFHGYEEIAFDDAKVVALYVDGSSVNEVKTGQDAVVVLDHTPFYAESGGQVGDQGVLANASTRFAVGDTLKVQADVIGHHGTLEQGTLKVGDVLRAEIDAHRRARTQRNHSATHLMHKALREVLGSHVQQKGSLVDADKTRFDFAHNAPMTDDEIRRVEQIVNDEILANAPGIVRVMPYDEAVKGGAMALFGEKYGDEVRVLDLGFSRELCGGTHVSRTGDIGFFKIVVEGGVAAGIRRVEAITGDNAVRYVQELDARVNEAAAALKAQPSELTQRIAQVQDQVKSLEKELGALKSKLASSQGDELALQAVEVGGVHVLAATLDGADAKTLRETVDKLKDKLKSAAIVLAAVEGGKVSLIAGVTADASKKVKAGELVNFVAQQVGGKGGGRPDMAQAGGTEPANLPAALAGVKGWVEERL</sequence>
<dbReference type="FunFam" id="2.40.30.130:FF:000001">
    <property type="entry name" value="Alanine--tRNA ligase"/>
    <property type="match status" value="1"/>
</dbReference>
<feature type="domain" description="Alanyl-transfer RNA synthetases family profile" evidence="14">
    <location>
        <begin position="1"/>
        <end position="708"/>
    </location>
</feature>
<dbReference type="Pfam" id="PF01411">
    <property type="entry name" value="tRNA-synt_2c"/>
    <property type="match status" value="1"/>
</dbReference>
<feature type="binding site" evidence="12">
    <location>
        <position position="564"/>
    </location>
    <ligand>
        <name>Zn(2+)</name>
        <dbReference type="ChEBI" id="CHEBI:29105"/>
    </ligand>
</feature>
<dbReference type="InterPro" id="IPR018163">
    <property type="entry name" value="Thr/Ala-tRNA-synth_IIc_edit"/>
</dbReference>
<dbReference type="FunFam" id="3.30.930.10:FF:000004">
    <property type="entry name" value="Alanine--tRNA ligase"/>
    <property type="match status" value="1"/>
</dbReference>
<dbReference type="HAMAP" id="MF_00036_B">
    <property type="entry name" value="Ala_tRNA_synth_B"/>
    <property type="match status" value="1"/>
</dbReference>
<evidence type="ECO:0000256" key="2">
    <source>
        <dbReference type="ARBA" id="ARBA00008226"/>
    </source>
</evidence>
<comment type="caution">
    <text evidence="15">The sequence shown here is derived from an EMBL/GenBank/DDBJ whole genome shotgun (WGS) entry which is preliminary data.</text>
</comment>
<keyword evidence="8 12" id="KW-0067">ATP-binding</keyword>
<keyword evidence="12" id="KW-0963">Cytoplasm</keyword>
<evidence type="ECO:0000256" key="6">
    <source>
        <dbReference type="ARBA" id="ARBA00022741"/>
    </source>
</evidence>
<dbReference type="InterPro" id="IPR012947">
    <property type="entry name" value="tRNA_SAD"/>
</dbReference>
<dbReference type="InterPro" id="IPR045864">
    <property type="entry name" value="aa-tRNA-synth_II/BPL/LPL"/>
</dbReference>
<accession>A0A107EUY7</accession>
<dbReference type="GO" id="GO:0045892">
    <property type="term" value="P:negative regulation of DNA-templated transcription"/>
    <property type="evidence" value="ECO:0007669"/>
    <property type="project" value="TreeGrafter"/>
</dbReference>
<dbReference type="GO" id="GO:0006419">
    <property type="term" value="P:alanyl-tRNA aminoacylation"/>
    <property type="evidence" value="ECO:0007669"/>
    <property type="project" value="UniProtKB-UniRule"/>
</dbReference>
<dbReference type="Pfam" id="PF02272">
    <property type="entry name" value="DHHA1"/>
    <property type="match status" value="1"/>
</dbReference>
<evidence type="ECO:0000256" key="10">
    <source>
        <dbReference type="ARBA" id="ARBA00022917"/>
    </source>
</evidence>
<keyword evidence="11 12" id="KW-0030">Aminoacyl-tRNA synthetase</keyword>
<feature type="binding site" evidence="12">
    <location>
        <position position="669"/>
    </location>
    <ligand>
        <name>Zn(2+)</name>
        <dbReference type="ChEBI" id="CHEBI:29105"/>
    </ligand>
</feature>
<dbReference type="FunFam" id="3.30.54.20:FF:000001">
    <property type="entry name" value="Alanine--tRNA ligase"/>
    <property type="match status" value="1"/>
</dbReference>
<dbReference type="InterPro" id="IPR018165">
    <property type="entry name" value="Ala-tRNA-synth_IIc_core"/>
</dbReference>
<dbReference type="Gene3D" id="3.30.980.10">
    <property type="entry name" value="Threonyl-trna Synthetase, Chain A, domain 2"/>
    <property type="match status" value="1"/>
</dbReference>
<proteinExistence type="inferred from homology"/>
<dbReference type="InterPro" id="IPR023033">
    <property type="entry name" value="Ala_tRNA_ligase_euk/bac"/>
</dbReference>
<dbReference type="PRINTS" id="PR00980">
    <property type="entry name" value="TRNASYNTHALA"/>
</dbReference>
<dbReference type="GO" id="GO:0002161">
    <property type="term" value="F:aminoacyl-tRNA deacylase activity"/>
    <property type="evidence" value="ECO:0007669"/>
    <property type="project" value="TreeGrafter"/>
</dbReference>
<dbReference type="SUPFAM" id="SSF50447">
    <property type="entry name" value="Translation proteins"/>
    <property type="match status" value="1"/>
</dbReference>
<evidence type="ECO:0000259" key="14">
    <source>
        <dbReference type="PROSITE" id="PS50860"/>
    </source>
</evidence>
<gene>
    <name evidence="12" type="primary">alaS</name>
    <name evidence="15" type="ORF">WL73_32870</name>
</gene>
<keyword evidence="10 12" id="KW-0648">Protein biosynthesis</keyword>
<dbReference type="InterPro" id="IPR002318">
    <property type="entry name" value="Ala-tRNA-lgiase_IIc"/>
</dbReference>
<keyword evidence="4 12" id="KW-0436">Ligase</keyword>
<comment type="domain">
    <text evidence="12">Consists of three domains; the N-terminal catalytic domain, the editing domain and the C-terminal C-Ala domain. The editing domain removes incorrectly charged amino acids, while the C-Ala domain, along with tRNA(Ala), serves as a bridge to cooperatively bring together the editing and aminoacylation centers thus stimulating deacylation of misacylated tRNAs.</text>
</comment>
<evidence type="ECO:0000313" key="16">
    <source>
        <dbReference type="Proteomes" id="UP000062998"/>
    </source>
</evidence>
<dbReference type="Gene3D" id="3.30.930.10">
    <property type="entry name" value="Bira Bifunctional Protein, Domain 2"/>
    <property type="match status" value="1"/>
</dbReference>
<dbReference type="Pfam" id="PF07973">
    <property type="entry name" value="tRNA_SAD"/>
    <property type="match status" value="1"/>
</dbReference>
<dbReference type="InterPro" id="IPR018162">
    <property type="entry name" value="Ala-tRNA-ligase_IIc_anticod-bd"/>
</dbReference>
<dbReference type="Proteomes" id="UP000062998">
    <property type="component" value="Unassembled WGS sequence"/>
</dbReference>
<dbReference type="SUPFAM" id="SSF55681">
    <property type="entry name" value="Class II aaRS and biotin synthetases"/>
    <property type="match status" value="1"/>
</dbReference>
<evidence type="ECO:0000256" key="7">
    <source>
        <dbReference type="ARBA" id="ARBA00022833"/>
    </source>
</evidence>
<dbReference type="FunFam" id="3.30.980.10:FF:000004">
    <property type="entry name" value="Alanine--tRNA ligase, cytoplasmic"/>
    <property type="match status" value="1"/>
</dbReference>
<evidence type="ECO:0000256" key="1">
    <source>
        <dbReference type="ARBA" id="ARBA00004496"/>
    </source>
</evidence>
<dbReference type="FunFam" id="3.10.310.40:FF:000001">
    <property type="entry name" value="Alanine--tRNA ligase"/>
    <property type="match status" value="1"/>
</dbReference>
<evidence type="ECO:0000256" key="9">
    <source>
        <dbReference type="ARBA" id="ARBA00022884"/>
    </source>
</evidence>
<dbReference type="OrthoDB" id="9803884at2"/>
<dbReference type="EC" id="6.1.1.7" evidence="12"/>
<evidence type="ECO:0000256" key="4">
    <source>
        <dbReference type="ARBA" id="ARBA00022598"/>
    </source>
</evidence>
<dbReference type="Gene3D" id="3.30.54.20">
    <property type="match status" value="1"/>
</dbReference>
<protein>
    <recommendedName>
        <fullName evidence="12">Alanine--tRNA ligase</fullName>
        <ecNumber evidence="12">6.1.1.7</ecNumber>
    </recommendedName>
    <alternativeName>
        <fullName evidence="12">Alanyl-tRNA synthetase</fullName>
        <shortName evidence="12">AlaRS</shortName>
    </alternativeName>
</protein>